<evidence type="ECO:0000313" key="1">
    <source>
        <dbReference type="EMBL" id="PRQ57161.1"/>
    </source>
</evidence>
<dbReference type="EMBL" id="PDCK01000039">
    <property type="protein sequence ID" value="PRQ57161.1"/>
    <property type="molecule type" value="Genomic_DNA"/>
</dbReference>
<accession>A0A2P6SER1</accession>
<sequence>MSGVRVVIGGLGGHGLGVSGLSWEVGLGFWVKKGKGGGQEVVVVTNSKWGRGGGFLFATLNLWEGDEIMGNLRK</sequence>
<organism evidence="1 2">
    <name type="scientific">Rosa chinensis</name>
    <name type="common">China rose</name>
    <dbReference type="NCBI Taxonomy" id="74649"/>
    <lineage>
        <taxon>Eukaryota</taxon>
        <taxon>Viridiplantae</taxon>
        <taxon>Streptophyta</taxon>
        <taxon>Embryophyta</taxon>
        <taxon>Tracheophyta</taxon>
        <taxon>Spermatophyta</taxon>
        <taxon>Magnoliopsida</taxon>
        <taxon>eudicotyledons</taxon>
        <taxon>Gunneridae</taxon>
        <taxon>Pentapetalae</taxon>
        <taxon>rosids</taxon>
        <taxon>fabids</taxon>
        <taxon>Rosales</taxon>
        <taxon>Rosaceae</taxon>
        <taxon>Rosoideae</taxon>
        <taxon>Rosoideae incertae sedis</taxon>
        <taxon>Rosa</taxon>
    </lineage>
</organism>
<name>A0A2P6SER1_ROSCH</name>
<reference evidence="1 2" key="1">
    <citation type="journal article" date="2018" name="Nat. Genet.">
        <title>The Rosa genome provides new insights in the design of modern roses.</title>
        <authorList>
            <person name="Bendahmane M."/>
        </authorList>
    </citation>
    <scope>NUCLEOTIDE SEQUENCE [LARGE SCALE GENOMIC DNA]</scope>
    <source>
        <strain evidence="2">cv. Old Blush</strain>
    </source>
</reference>
<dbReference type="AlphaFoldDB" id="A0A2P6SER1"/>
<keyword evidence="2" id="KW-1185">Reference proteome</keyword>
<dbReference type="Proteomes" id="UP000238479">
    <property type="component" value="Chromosome 1"/>
</dbReference>
<gene>
    <name evidence="1" type="ORF">RchiOBHm_Chr1g0345281</name>
</gene>
<protein>
    <submittedName>
        <fullName evidence="1">Uncharacterized protein</fullName>
    </submittedName>
</protein>
<dbReference type="Gramene" id="PRQ57161">
    <property type="protein sequence ID" value="PRQ57161"/>
    <property type="gene ID" value="RchiOBHm_Chr1g0345281"/>
</dbReference>
<proteinExistence type="predicted"/>
<evidence type="ECO:0000313" key="2">
    <source>
        <dbReference type="Proteomes" id="UP000238479"/>
    </source>
</evidence>
<comment type="caution">
    <text evidence="1">The sequence shown here is derived from an EMBL/GenBank/DDBJ whole genome shotgun (WGS) entry which is preliminary data.</text>
</comment>